<dbReference type="Pfam" id="PF02518">
    <property type="entry name" value="HATPase_c"/>
    <property type="match status" value="1"/>
</dbReference>
<sequence>MILGILEYRRRLSIKSLPAWLGIFLFVVSMSAEGQNLKFEHYNDNDGLSHNSIRHIVQDDQGYLWLGTFYGLNRFDGFHFKNYLSNEAGNTLHNDDITALQLDSATNSLWIGTRKGLTRLQLDTYEFTTFLSDPKDPNSLPDEEVRSIYLDKFDRVWVGTKDLGLYLFEPEENAFTKVPLEGVNYVKEIVEDSQGNIWVASYETAGVARLRLGSTGIISEITYYTLEVPGAAAINPYTNFVYEDGKGDIFVGTRKGLYKFDQDQSTFENLYIADDQTREKLGPYFLSVAQAPDGQYWVGTLGGLLICDQLEDIPDGNYQWYYSVLSEDNSLVDNLVSALYFDPSGVLWIGTEEGLDKYDPYENQFKINKDISRYIDNQAPRIRGFARTYKDEVVVATRHNGLFIDHNGEFVPLFTENHDMASIYSCDGRTFYCGLWNGNILVYDYGSQSSRLLDVGFENTPVFDFAEYGDYLVVCSHGDGAMLMDKETLKPVRHILPDFDINKLAIEDEFLWFATESGAVRYHVGAGNATAFSEGNEENGGLPHENVSDIFVDSRSRVWAATRKGLAEYDSTVSAFKLKGEHPELKGKWVTDVVEDARGYLWLNMNNNNIAWYDVEKEQANIYNVNSGNRLDIFSSSGFFNFNNTTIYLGGKNGVISFSPKDIQENEWSPEPFITEFKVNNELVLPGVQLNGQIPLKRDLNYERQVTLNYENRNFSIQFSSASYTNQRLNKFEYMLEGFDEAWVATSGNSRTVQYTNMPAGTYDFKIRASNSDGKWSDVSSYSIEVLPTFWASYQGVAVIVCLLLLIGYFTRKQIRFRVKLKQELLTEKVQRERDEKLNNEKLRFFTNISHELRTPLSLILGPTRQILEHVESNDYLKSRANLINHSTNQLLRLVNQILDFRRAEAGEVKLQVAEVDILPATKNIFYSFVELAHSKNINFNFNVEDEALVCWVDLDKYSKVLYNLISNAIKFTHNHGHVELFVGIKESDQRRLVVEVSDDGIGIPPESQEKIFSRFYQANNSKENTTGTGIGLSLVKSLVEIHKGTIAVQSATDKGSIFTVELPVSKEAFASSEVSSFIAVDPDAAPLVDSKPQQEVGVFAAPKTNTDIKTSVLVVDDNAELRNYLVEFLSGHFKVYEAENGKEGLELCRKIKPVLCVADVMMPVMDGFEFVQEVKNDEKISHTAIILLTALGENENRIKGYKIGVDGYLVKPFDPSLLKSRIDNILKIRFDLKQEFSGETESDVTSLAHSQLDIDLISKIKEIIEENLANPELTPAFLSDQMALSSSKLYRKITELTDMSPNEFIRTIRLKKSAALLKSKNYNVSEVAIAVGFNDPLYFSRRFKKQFGYAPSELIK</sequence>
<keyword evidence="8" id="KW-0902">Two-component regulatory system</keyword>
<evidence type="ECO:0000313" key="16">
    <source>
        <dbReference type="EMBL" id="RED94640.1"/>
    </source>
</evidence>
<dbReference type="PROSITE" id="PS01124">
    <property type="entry name" value="HTH_ARAC_FAMILY_2"/>
    <property type="match status" value="1"/>
</dbReference>
<dbReference type="SMART" id="SM00387">
    <property type="entry name" value="HATPase_c"/>
    <property type="match status" value="1"/>
</dbReference>
<dbReference type="GO" id="GO:0000155">
    <property type="term" value="F:phosphorelay sensor kinase activity"/>
    <property type="evidence" value="ECO:0007669"/>
    <property type="project" value="InterPro"/>
</dbReference>
<reference evidence="16 17" key="1">
    <citation type="submission" date="2018-07" db="EMBL/GenBank/DDBJ databases">
        <title>Genomic Encyclopedia of Type Strains, Phase IV (KMG-IV): sequencing the most valuable type-strain genomes for metagenomic binning, comparative biology and taxonomic classification.</title>
        <authorList>
            <person name="Goeker M."/>
        </authorList>
    </citation>
    <scope>NUCLEOTIDE SEQUENCE [LARGE SCALE GENOMIC DNA]</scope>
    <source>
        <strain evidence="16 17">DSM 4134</strain>
    </source>
</reference>
<dbReference type="SUPFAM" id="SSF50998">
    <property type="entry name" value="Quinoprotein alcohol dehydrogenase-like"/>
    <property type="match status" value="1"/>
</dbReference>
<dbReference type="CDD" id="cd00082">
    <property type="entry name" value="HisKA"/>
    <property type="match status" value="1"/>
</dbReference>
<keyword evidence="6" id="KW-0418">Kinase</keyword>
<dbReference type="SUPFAM" id="SSF63829">
    <property type="entry name" value="Calcium-dependent phosphotriesterase"/>
    <property type="match status" value="1"/>
</dbReference>
<dbReference type="Pfam" id="PF07494">
    <property type="entry name" value="Reg_prop"/>
    <property type="match status" value="3"/>
</dbReference>
<dbReference type="InterPro" id="IPR015943">
    <property type="entry name" value="WD40/YVTN_repeat-like_dom_sf"/>
</dbReference>
<comment type="caution">
    <text evidence="16">The sequence shown here is derived from an EMBL/GenBank/DDBJ whole genome shotgun (WGS) entry which is preliminary data.</text>
</comment>
<evidence type="ECO:0000256" key="5">
    <source>
        <dbReference type="ARBA" id="ARBA00022741"/>
    </source>
</evidence>
<dbReference type="InterPro" id="IPR018060">
    <property type="entry name" value="HTH_AraC"/>
</dbReference>
<evidence type="ECO:0000256" key="8">
    <source>
        <dbReference type="ARBA" id="ARBA00023012"/>
    </source>
</evidence>
<dbReference type="InterPro" id="IPR036890">
    <property type="entry name" value="HATPase_C_sf"/>
</dbReference>
<dbReference type="Gene3D" id="1.10.287.130">
    <property type="match status" value="1"/>
</dbReference>
<dbReference type="PROSITE" id="PS50110">
    <property type="entry name" value="RESPONSE_REGULATORY"/>
    <property type="match status" value="1"/>
</dbReference>
<dbReference type="GO" id="GO:0043565">
    <property type="term" value="F:sequence-specific DNA binding"/>
    <property type="evidence" value="ECO:0007669"/>
    <property type="project" value="InterPro"/>
</dbReference>
<proteinExistence type="predicted"/>
<keyword evidence="11" id="KW-0804">Transcription</keyword>
<keyword evidence="7" id="KW-0067">ATP-binding</keyword>
<evidence type="ECO:0000256" key="10">
    <source>
        <dbReference type="ARBA" id="ARBA00023125"/>
    </source>
</evidence>
<keyword evidence="3 12" id="KW-0597">Phosphoprotein</keyword>
<evidence type="ECO:0000256" key="1">
    <source>
        <dbReference type="ARBA" id="ARBA00000085"/>
    </source>
</evidence>
<dbReference type="InterPro" id="IPR005467">
    <property type="entry name" value="His_kinase_dom"/>
</dbReference>
<evidence type="ECO:0000256" key="9">
    <source>
        <dbReference type="ARBA" id="ARBA00023015"/>
    </source>
</evidence>
<dbReference type="Gene3D" id="3.40.50.2300">
    <property type="match status" value="1"/>
</dbReference>
<dbReference type="EMBL" id="QREG01000020">
    <property type="protein sequence ID" value="RED94640.1"/>
    <property type="molecule type" value="Genomic_DNA"/>
</dbReference>
<evidence type="ECO:0000259" key="15">
    <source>
        <dbReference type="PROSITE" id="PS50110"/>
    </source>
</evidence>
<dbReference type="PROSITE" id="PS00041">
    <property type="entry name" value="HTH_ARAC_FAMILY_1"/>
    <property type="match status" value="1"/>
</dbReference>
<evidence type="ECO:0000259" key="13">
    <source>
        <dbReference type="PROSITE" id="PS01124"/>
    </source>
</evidence>
<dbReference type="Gene3D" id="2.130.10.10">
    <property type="entry name" value="YVTN repeat-like/Quinoprotein amine dehydrogenase"/>
    <property type="match status" value="3"/>
</dbReference>
<dbReference type="SMART" id="SM00388">
    <property type="entry name" value="HisKA"/>
    <property type="match status" value="1"/>
</dbReference>
<dbReference type="PANTHER" id="PTHR43547:SF2">
    <property type="entry name" value="HYBRID SIGNAL TRANSDUCTION HISTIDINE KINASE C"/>
    <property type="match status" value="1"/>
</dbReference>
<name>A0A3D9KZK8_MARFU</name>
<evidence type="ECO:0000256" key="11">
    <source>
        <dbReference type="ARBA" id="ARBA00023163"/>
    </source>
</evidence>
<keyword evidence="10" id="KW-0238">DNA-binding</keyword>
<dbReference type="InterPro" id="IPR004358">
    <property type="entry name" value="Sig_transdc_His_kin-like_C"/>
</dbReference>
<dbReference type="Gene3D" id="2.60.40.10">
    <property type="entry name" value="Immunoglobulins"/>
    <property type="match status" value="1"/>
</dbReference>
<dbReference type="InterPro" id="IPR036097">
    <property type="entry name" value="HisK_dim/P_sf"/>
</dbReference>
<dbReference type="SMART" id="SM00342">
    <property type="entry name" value="HTH_ARAC"/>
    <property type="match status" value="1"/>
</dbReference>
<keyword evidence="17" id="KW-1185">Reference proteome</keyword>
<dbReference type="InterPro" id="IPR011047">
    <property type="entry name" value="Quinoprotein_ADH-like_sf"/>
</dbReference>
<dbReference type="InterPro" id="IPR011123">
    <property type="entry name" value="Y_Y_Y"/>
</dbReference>
<keyword evidence="4" id="KW-0808">Transferase</keyword>
<protein>
    <recommendedName>
        <fullName evidence="2">histidine kinase</fullName>
        <ecNumber evidence="2">2.7.13.3</ecNumber>
    </recommendedName>
</protein>
<dbReference type="InterPro" id="IPR001789">
    <property type="entry name" value="Sig_transdc_resp-reg_receiver"/>
</dbReference>
<dbReference type="SUPFAM" id="SSF50969">
    <property type="entry name" value="YVTN repeat-like/Quinoprotein amine dehydrogenase"/>
    <property type="match status" value="1"/>
</dbReference>
<dbReference type="SUPFAM" id="SSF52172">
    <property type="entry name" value="CheY-like"/>
    <property type="match status" value="1"/>
</dbReference>
<evidence type="ECO:0000313" key="17">
    <source>
        <dbReference type="Proteomes" id="UP000256779"/>
    </source>
</evidence>
<keyword evidence="5" id="KW-0547">Nucleotide-binding</keyword>
<evidence type="ECO:0000256" key="12">
    <source>
        <dbReference type="PROSITE-ProRule" id="PRU00169"/>
    </source>
</evidence>
<dbReference type="SMART" id="SM00448">
    <property type="entry name" value="REC"/>
    <property type="match status" value="1"/>
</dbReference>
<comment type="catalytic activity">
    <reaction evidence="1">
        <text>ATP + protein L-histidine = ADP + protein N-phospho-L-histidine.</text>
        <dbReference type="EC" id="2.7.13.3"/>
    </reaction>
</comment>
<dbReference type="Gene3D" id="1.10.10.60">
    <property type="entry name" value="Homeodomain-like"/>
    <property type="match status" value="2"/>
</dbReference>
<organism evidence="16 17">
    <name type="scientific">Marinoscillum furvescens DSM 4134</name>
    <dbReference type="NCBI Taxonomy" id="1122208"/>
    <lineage>
        <taxon>Bacteria</taxon>
        <taxon>Pseudomonadati</taxon>
        <taxon>Bacteroidota</taxon>
        <taxon>Cytophagia</taxon>
        <taxon>Cytophagales</taxon>
        <taxon>Reichenbachiellaceae</taxon>
        <taxon>Marinoscillum</taxon>
    </lineage>
</organism>
<gene>
    <name evidence="16" type="ORF">C7460_12035</name>
</gene>
<dbReference type="InterPro" id="IPR013783">
    <property type="entry name" value="Ig-like_fold"/>
</dbReference>
<accession>A0A3D9KZK8</accession>
<dbReference type="InterPro" id="IPR011044">
    <property type="entry name" value="Quino_amine_DH_bsu"/>
</dbReference>
<dbReference type="Pfam" id="PF12833">
    <property type="entry name" value="HTH_18"/>
    <property type="match status" value="1"/>
</dbReference>
<dbReference type="InterPro" id="IPR018062">
    <property type="entry name" value="HTH_AraC-typ_CS"/>
</dbReference>
<evidence type="ECO:0000256" key="2">
    <source>
        <dbReference type="ARBA" id="ARBA00012438"/>
    </source>
</evidence>
<keyword evidence="9" id="KW-0805">Transcription regulation</keyword>
<dbReference type="InterPro" id="IPR011006">
    <property type="entry name" value="CheY-like_superfamily"/>
</dbReference>
<evidence type="ECO:0000256" key="3">
    <source>
        <dbReference type="ARBA" id="ARBA00022553"/>
    </source>
</evidence>
<dbReference type="Gene3D" id="3.30.565.10">
    <property type="entry name" value="Histidine kinase-like ATPase, C-terminal domain"/>
    <property type="match status" value="1"/>
</dbReference>
<dbReference type="InterPro" id="IPR011110">
    <property type="entry name" value="Reg_prop"/>
</dbReference>
<dbReference type="FunFam" id="1.10.287.130:FF:000045">
    <property type="entry name" value="Two-component system sensor histidine kinase/response regulator"/>
    <property type="match status" value="1"/>
</dbReference>
<dbReference type="Pfam" id="PF07495">
    <property type="entry name" value="Y_Y_Y"/>
    <property type="match status" value="1"/>
</dbReference>
<dbReference type="Pfam" id="PF00512">
    <property type="entry name" value="HisKA"/>
    <property type="match status" value="1"/>
</dbReference>
<dbReference type="Proteomes" id="UP000256779">
    <property type="component" value="Unassembled WGS sequence"/>
</dbReference>
<dbReference type="InterPro" id="IPR003594">
    <property type="entry name" value="HATPase_dom"/>
</dbReference>
<dbReference type="Pfam" id="PF00072">
    <property type="entry name" value="Response_reg"/>
    <property type="match status" value="1"/>
</dbReference>
<feature type="domain" description="Histidine kinase" evidence="14">
    <location>
        <begin position="848"/>
        <end position="1067"/>
    </location>
</feature>
<dbReference type="InterPro" id="IPR009057">
    <property type="entry name" value="Homeodomain-like_sf"/>
</dbReference>
<dbReference type="PANTHER" id="PTHR43547">
    <property type="entry name" value="TWO-COMPONENT HISTIDINE KINASE"/>
    <property type="match status" value="1"/>
</dbReference>
<evidence type="ECO:0000259" key="14">
    <source>
        <dbReference type="PROSITE" id="PS50109"/>
    </source>
</evidence>
<dbReference type="SUPFAM" id="SSF55874">
    <property type="entry name" value="ATPase domain of HSP90 chaperone/DNA topoisomerase II/histidine kinase"/>
    <property type="match status" value="1"/>
</dbReference>
<dbReference type="PROSITE" id="PS50109">
    <property type="entry name" value="HIS_KIN"/>
    <property type="match status" value="1"/>
</dbReference>
<dbReference type="InterPro" id="IPR003661">
    <property type="entry name" value="HisK_dim/P_dom"/>
</dbReference>
<feature type="domain" description="Response regulatory" evidence="15">
    <location>
        <begin position="1112"/>
        <end position="1227"/>
    </location>
</feature>
<dbReference type="FunFam" id="3.30.565.10:FF:000037">
    <property type="entry name" value="Hybrid sensor histidine kinase/response regulator"/>
    <property type="match status" value="1"/>
</dbReference>
<feature type="domain" description="HTH araC/xylS-type" evidence="13">
    <location>
        <begin position="1259"/>
        <end position="1357"/>
    </location>
</feature>
<evidence type="ECO:0000256" key="7">
    <source>
        <dbReference type="ARBA" id="ARBA00022840"/>
    </source>
</evidence>
<evidence type="ECO:0000256" key="6">
    <source>
        <dbReference type="ARBA" id="ARBA00022777"/>
    </source>
</evidence>
<dbReference type="SUPFAM" id="SSF46689">
    <property type="entry name" value="Homeodomain-like"/>
    <property type="match status" value="1"/>
</dbReference>
<dbReference type="GO" id="GO:0003700">
    <property type="term" value="F:DNA-binding transcription factor activity"/>
    <property type="evidence" value="ECO:0007669"/>
    <property type="project" value="InterPro"/>
</dbReference>
<dbReference type="SUPFAM" id="SSF47384">
    <property type="entry name" value="Homodimeric domain of signal transducing histidine kinase"/>
    <property type="match status" value="1"/>
</dbReference>
<feature type="modified residue" description="4-aspartylphosphate" evidence="12">
    <location>
        <position position="1160"/>
    </location>
</feature>
<dbReference type="CDD" id="cd17574">
    <property type="entry name" value="REC_OmpR"/>
    <property type="match status" value="1"/>
</dbReference>
<dbReference type="EC" id="2.7.13.3" evidence="2"/>
<evidence type="ECO:0000256" key="4">
    <source>
        <dbReference type="ARBA" id="ARBA00022679"/>
    </source>
</evidence>
<dbReference type="GO" id="GO:0005524">
    <property type="term" value="F:ATP binding"/>
    <property type="evidence" value="ECO:0007669"/>
    <property type="project" value="UniProtKB-KW"/>
</dbReference>
<dbReference type="PRINTS" id="PR00344">
    <property type="entry name" value="BCTRLSENSOR"/>
</dbReference>